<dbReference type="InterPro" id="IPR011129">
    <property type="entry name" value="CSD"/>
</dbReference>
<feature type="compositionally biased region" description="Gly residues" evidence="1">
    <location>
        <begin position="93"/>
        <end position="137"/>
    </location>
</feature>
<dbReference type="InterPro" id="IPR002059">
    <property type="entry name" value="CSP_DNA-bd"/>
</dbReference>
<feature type="domain" description="CSD" evidence="2">
    <location>
        <begin position="13"/>
        <end position="79"/>
    </location>
</feature>
<dbReference type="Pfam" id="PF00313">
    <property type="entry name" value="CSD"/>
    <property type="match status" value="1"/>
</dbReference>
<dbReference type="CDD" id="cd04458">
    <property type="entry name" value="CSP_CDS"/>
    <property type="match status" value="1"/>
</dbReference>
<gene>
    <name evidence="3" type="primary">CSPA</name>
    <name evidence="3" type="ORF">TSPGSL018_311</name>
</gene>
<organism evidence="3">
    <name type="scientific">Tetraselmis sp. GSL018</name>
    <dbReference type="NCBI Taxonomy" id="582737"/>
    <lineage>
        <taxon>Eukaryota</taxon>
        <taxon>Viridiplantae</taxon>
        <taxon>Chlorophyta</taxon>
        <taxon>core chlorophytes</taxon>
        <taxon>Chlorodendrophyceae</taxon>
        <taxon>Chlorodendrales</taxon>
        <taxon>Chlorodendraceae</taxon>
        <taxon>Tetraselmis</taxon>
    </lineage>
</organism>
<dbReference type="InterPro" id="IPR019844">
    <property type="entry name" value="CSD_CS"/>
</dbReference>
<name>A0A061RNF6_9CHLO</name>
<dbReference type="InterPro" id="IPR012340">
    <property type="entry name" value="NA-bd_OB-fold"/>
</dbReference>
<dbReference type="PRINTS" id="PR00050">
    <property type="entry name" value="COLDSHOCK"/>
</dbReference>
<evidence type="ECO:0000256" key="1">
    <source>
        <dbReference type="SAM" id="MobiDB-lite"/>
    </source>
</evidence>
<dbReference type="PROSITE" id="PS51857">
    <property type="entry name" value="CSD_2"/>
    <property type="match status" value="1"/>
</dbReference>
<dbReference type="Gene3D" id="2.40.50.140">
    <property type="entry name" value="Nucleic acid-binding proteins"/>
    <property type="match status" value="1"/>
</dbReference>
<evidence type="ECO:0000259" key="2">
    <source>
        <dbReference type="PROSITE" id="PS51857"/>
    </source>
</evidence>
<dbReference type="GO" id="GO:0003676">
    <property type="term" value="F:nucleic acid binding"/>
    <property type="evidence" value="ECO:0007669"/>
    <property type="project" value="InterPro"/>
</dbReference>
<proteinExistence type="predicted"/>
<sequence length="145" mass="15031">MAVEAPLAYMGDIQSGTVKWFNSTKGFGFITPRDGGEDIFVHQTEIHAEGFRSLGEGEDVEYKIVTGNDGRLKASQVTGPGGSYVKGAPRQYNGGGRSSGDYGGSYGGYGGRRGYGDGGYRGGGGGGGGYGGGYGGGRYRDQDNW</sequence>
<protein>
    <submittedName>
        <fullName evidence="3">Cold shock protein (Beta-ribbon, CspA family)</fullName>
    </submittedName>
</protein>
<reference evidence="3" key="1">
    <citation type="submission" date="2014-05" db="EMBL/GenBank/DDBJ databases">
        <title>The transcriptome of the halophilic microalga Tetraselmis sp. GSL018 isolated from the Great Salt Lake, Utah.</title>
        <authorList>
            <person name="Jinkerson R.E."/>
            <person name="D'Adamo S."/>
            <person name="Posewitz M.C."/>
        </authorList>
    </citation>
    <scope>NUCLEOTIDE SEQUENCE</scope>
    <source>
        <strain evidence="3">GSL018</strain>
    </source>
</reference>
<dbReference type="SMART" id="SM00357">
    <property type="entry name" value="CSP"/>
    <property type="match status" value="1"/>
</dbReference>
<dbReference type="PROSITE" id="PS00352">
    <property type="entry name" value="CSD_1"/>
    <property type="match status" value="1"/>
</dbReference>
<dbReference type="PANTHER" id="PTHR46565:SF20">
    <property type="entry name" value="COLD SHOCK DOMAIN-CONTAINING PROTEIN 4"/>
    <property type="match status" value="1"/>
</dbReference>
<evidence type="ECO:0000313" key="3">
    <source>
        <dbReference type="EMBL" id="JAC72180.1"/>
    </source>
</evidence>
<accession>A0A061RNF6</accession>
<feature type="region of interest" description="Disordered" evidence="1">
    <location>
        <begin position="71"/>
        <end position="145"/>
    </location>
</feature>
<dbReference type="AlphaFoldDB" id="A0A061RNF6"/>
<dbReference type="PANTHER" id="PTHR46565">
    <property type="entry name" value="COLD SHOCK DOMAIN PROTEIN 2"/>
    <property type="match status" value="1"/>
</dbReference>
<dbReference type="EMBL" id="GBEZ01013845">
    <property type="protein sequence ID" value="JAC72180.1"/>
    <property type="molecule type" value="Transcribed_RNA"/>
</dbReference>
<dbReference type="SUPFAM" id="SSF50249">
    <property type="entry name" value="Nucleic acid-binding proteins"/>
    <property type="match status" value="1"/>
</dbReference>